<organism evidence="2 3">
    <name type="scientific">Henosepilachna vigintioctopunctata</name>
    <dbReference type="NCBI Taxonomy" id="420089"/>
    <lineage>
        <taxon>Eukaryota</taxon>
        <taxon>Metazoa</taxon>
        <taxon>Ecdysozoa</taxon>
        <taxon>Arthropoda</taxon>
        <taxon>Hexapoda</taxon>
        <taxon>Insecta</taxon>
        <taxon>Pterygota</taxon>
        <taxon>Neoptera</taxon>
        <taxon>Endopterygota</taxon>
        <taxon>Coleoptera</taxon>
        <taxon>Polyphaga</taxon>
        <taxon>Cucujiformia</taxon>
        <taxon>Coccinelloidea</taxon>
        <taxon>Coccinellidae</taxon>
        <taxon>Epilachninae</taxon>
        <taxon>Epilachnini</taxon>
        <taxon>Henosepilachna</taxon>
    </lineage>
</organism>
<gene>
    <name evidence="2" type="ORF">WA026_000544</name>
</gene>
<keyword evidence="3" id="KW-1185">Reference proteome</keyword>
<dbReference type="AlphaFoldDB" id="A0AAW1UXW8"/>
<comment type="caution">
    <text evidence="2">The sequence shown here is derived from an EMBL/GenBank/DDBJ whole genome shotgun (WGS) entry which is preliminary data.</text>
</comment>
<accession>A0AAW1UXW8</accession>
<protein>
    <submittedName>
        <fullName evidence="2">Uncharacterized protein</fullName>
    </submittedName>
</protein>
<dbReference type="Proteomes" id="UP001431783">
    <property type="component" value="Unassembled WGS sequence"/>
</dbReference>
<proteinExistence type="predicted"/>
<sequence>MTQNSNFRSRKRTRNQQEEVEFMPLSKRINNLHINNSLLFENQASSTQNSIQLGPEPPNGCFNLPDSPQSLEWSNAVPNYSPELSETQNPHYFNINKLLFEMYIERLHRESR</sequence>
<dbReference type="EMBL" id="JARQZJ010000121">
    <property type="protein sequence ID" value="KAK9888281.1"/>
    <property type="molecule type" value="Genomic_DNA"/>
</dbReference>
<evidence type="ECO:0000313" key="3">
    <source>
        <dbReference type="Proteomes" id="UP001431783"/>
    </source>
</evidence>
<evidence type="ECO:0000313" key="2">
    <source>
        <dbReference type="EMBL" id="KAK9888281.1"/>
    </source>
</evidence>
<name>A0AAW1UXW8_9CUCU</name>
<evidence type="ECO:0000256" key="1">
    <source>
        <dbReference type="SAM" id="MobiDB-lite"/>
    </source>
</evidence>
<reference evidence="2 3" key="1">
    <citation type="submission" date="2023-03" db="EMBL/GenBank/DDBJ databases">
        <title>Genome insight into feeding habits of ladybird beetles.</title>
        <authorList>
            <person name="Li H.-S."/>
            <person name="Huang Y.-H."/>
            <person name="Pang H."/>
        </authorList>
    </citation>
    <scope>NUCLEOTIDE SEQUENCE [LARGE SCALE GENOMIC DNA]</scope>
    <source>
        <strain evidence="2">SYSU_2023b</strain>
        <tissue evidence="2">Whole body</tissue>
    </source>
</reference>
<feature type="region of interest" description="Disordered" evidence="1">
    <location>
        <begin position="47"/>
        <end position="67"/>
    </location>
</feature>